<dbReference type="EMBL" id="WKRA01000007">
    <property type="protein sequence ID" value="MSD15683.1"/>
    <property type="molecule type" value="Genomic_DNA"/>
</dbReference>
<dbReference type="Proteomes" id="UP000431304">
    <property type="component" value="Unassembled WGS sequence"/>
</dbReference>
<protein>
    <submittedName>
        <fullName evidence="1">Sporulation protein YqfC</fullName>
    </submittedName>
</protein>
<dbReference type="InterPro" id="IPR022477">
    <property type="entry name" value="Spore_YqfC"/>
</dbReference>
<accession>A0A844E2H1</accession>
<dbReference type="Gene3D" id="2.60.40.2000">
    <property type="match status" value="1"/>
</dbReference>
<sequence>MRKEKREQLTRQLTKSLELPGDLMLGASIVTVTGRRDLAIENYKGILEYRQDKIRLLLKNGQLEITGRNLKIDYYTNDDMKITGQVDKLEYGM</sequence>
<dbReference type="OrthoDB" id="2989236at2"/>
<dbReference type="RefSeq" id="WP_044962699.1">
    <property type="nucleotide sequence ID" value="NZ_CAXUGT010000024.1"/>
</dbReference>
<dbReference type="Pfam" id="PF07873">
    <property type="entry name" value="YabP"/>
    <property type="match status" value="1"/>
</dbReference>
<evidence type="ECO:0000313" key="1">
    <source>
        <dbReference type="EMBL" id="MSD15683.1"/>
    </source>
</evidence>
<evidence type="ECO:0000313" key="2">
    <source>
        <dbReference type="Proteomes" id="UP000431304"/>
    </source>
</evidence>
<dbReference type="NCBIfam" id="TIGR02856">
    <property type="entry name" value="spore_yqfC"/>
    <property type="match status" value="1"/>
</dbReference>
<proteinExistence type="predicted"/>
<reference evidence="1 2" key="1">
    <citation type="journal article" date="2019" name="Nat. Med.">
        <title>A library of human gut bacterial isolates paired with longitudinal multiomics data enables mechanistic microbiome research.</title>
        <authorList>
            <person name="Poyet M."/>
            <person name="Groussin M."/>
            <person name="Gibbons S.M."/>
            <person name="Avila-Pacheco J."/>
            <person name="Jiang X."/>
            <person name="Kearney S.M."/>
            <person name="Perrotta A.R."/>
            <person name="Berdy B."/>
            <person name="Zhao S."/>
            <person name="Lieberman T.D."/>
            <person name="Swanson P.K."/>
            <person name="Smith M."/>
            <person name="Roesemann S."/>
            <person name="Alexander J.E."/>
            <person name="Rich S.A."/>
            <person name="Livny J."/>
            <person name="Vlamakis H."/>
            <person name="Clish C."/>
            <person name="Bullock K."/>
            <person name="Deik A."/>
            <person name="Scott J."/>
            <person name="Pierce K.A."/>
            <person name="Xavier R.J."/>
            <person name="Alm E.J."/>
        </authorList>
    </citation>
    <scope>NUCLEOTIDE SEQUENCE [LARGE SCALE GENOMIC DNA]</scope>
    <source>
        <strain evidence="1 2">BIOML-A3</strain>
    </source>
</reference>
<comment type="caution">
    <text evidence="1">The sequence shown here is derived from an EMBL/GenBank/DDBJ whole genome shotgun (WGS) entry which is preliminary data.</text>
</comment>
<organism evidence="1 2">
    <name type="scientific">Eubacterium ramulus</name>
    <dbReference type="NCBI Taxonomy" id="39490"/>
    <lineage>
        <taxon>Bacteria</taxon>
        <taxon>Bacillati</taxon>
        <taxon>Bacillota</taxon>
        <taxon>Clostridia</taxon>
        <taxon>Eubacteriales</taxon>
        <taxon>Eubacteriaceae</taxon>
        <taxon>Eubacterium</taxon>
    </lineage>
</organism>
<dbReference type="InterPro" id="IPR038705">
    <property type="entry name" value="YabP_sf"/>
</dbReference>
<dbReference type="GeneID" id="97390939"/>
<dbReference type="InterPro" id="IPR022476">
    <property type="entry name" value="Spore_YabP/YqfC"/>
</dbReference>
<dbReference type="AlphaFoldDB" id="A0A844E2H1"/>
<gene>
    <name evidence="1" type="primary">yqfC</name>
    <name evidence="1" type="ORF">GKE72_06270</name>
</gene>
<name>A0A844E2H1_EUBRA</name>